<dbReference type="InterPro" id="IPR054559">
    <property type="entry name" value="PSMD12-CSN4-like_N"/>
</dbReference>
<dbReference type="InterPro" id="IPR036388">
    <property type="entry name" value="WH-like_DNA-bd_sf"/>
</dbReference>
<dbReference type="InterPro" id="IPR040134">
    <property type="entry name" value="PSMD12/CSN4"/>
</dbReference>
<feature type="domain" description="PCI" evidence="3">
    <location>
        <begin position="230"/>
        <end position="404"/>
    </location>
</feature>
<evidence type="ECO:0000256" key="1">
    <source>
        <dbReference type="ARBA" id="ARBA00006397"/>
    </source>
</evidence>
<dbReference type="InterPro" id="IPR000717">
    <property type="entry name" value="PCI_dom"/>
</dbReference>
<dbReference type="GO" id="GO:0008541">
    <property type="term" value="C:proteasome regulatory particle, lid subcomplex"/>
    <property type="evidence" value="ECO:0007669"/>
    <property type="project" value="TreeGrafter"/>
</dbReference>
<evidence type="ECO:0000259" key="3">
    <source>
        <dbReference type="PROSITE" id="PS50250"/>
    </source>
</evidence>
<dbReference type="PROSITE" id="PS50250">
    <property type="entry name" value="PCI"/>
    <property type="match status" value="1"/>
</dbReference>
<comment type="similarity">
    <text evidence="1">Belongs to the proteasome subunit p55 family.</text>
</comment>
<dbReference type="PANTHER" id="PTHR10855">
    <property type="entry name" value="26S PROTEASOME NON-ATPASE REGULATORY SUBUNIT 12/COP9 SIGNALOSOME COMPLEX SUBUNIT 4"/>
    <property type="match status" value="1"/>
</dbReference>
<gene>
    <name evidence="4" type="ORF">CHIRRI_LOCUS11627</name>
</gene>
<evidence type="ECO:0000256" key="2">
    <source>
        <dbReference type="ARBA" id="ARBA00022942"/>
    </source>
</evidence>
<dbReference type="AlphaFoldDB" id="A0A9P0J570"/>
<name>A0A9P0J570_9DIPT</name>
<keyword evidence="5" id="KW-1185">Reference proteome</keyword>
<dbReference type="GO" id="GO:0005634">
    <property type="term" value="C:nucleus"/>
    <property type="evidence" value="ECO:0007669"/>
    <property type="project" value="UniProtKB-ARBA"/>
</dbReference>
<evidence type="ECO:0000313" key="5">
    <source>
        <dbReference type="Proteomes" id="UP001153620"/>
    </source>
</evidence>
<keyword evidence="2" id="KW-0647">Proteasome</keyword>
<dbReference type="InterPro" id="IPR036390">
    <property type="entry name" value="WH_DNA-bd_sf"/>
</dbReference>
<dbReference type="GO" id="GO:0005737">
    <property type="term" value="C:cytoplasm"/>
    <property type="evidence" value="ECO:0007669"/>
    <property type="project" value="TreeGrafter"/>
</dbReference>
<evidence type="ECO:0000313" key="4">
    <source>
        <dbReference type="EMBL" id="CAH1729520.1"/>
    </source>
</evidence>
<dbReference type="InterPro" id="IPR040896">
    <property type="entry name" value="RPN5_C"/>
</dbReference>
<dbReference type="Pfam" id="PF22241">
    <property type="entry name" value="PSMD12-CSN4_N"/>
    <property type="match status" value="1"/>
</dbReference>
<protein>
    <recommendedName>
        <fullName evidence="3">PCI domain-containing protein</fullName>
    </recommendedName>
</protein>
<proteinExistence type="inferred from homology"/>
<dbReference type="SUPFAM" id="SSF46785">
    <property type="entry name" value="Winged helix' DNA-binding domain"/>
    <property type="match status" value="1"/>
</dbReference>
<accession>A0A9P0J570</accession>
<dbReference type="Gene3D" id="1.10.10.10">
    <property type="entry name" value="Winged helix-like DNA-binding domain superfamily/Winged helix DNA-binding domain"/>
    <property type="match status" value="1"/>
</dbReference>
<organism evidence="4 5">
    <name type="scientific">Chironomus riparius</name>
    <dbReference type="NCBI Taxonomy" id="315576"/>
    <lineage>
        <taxon>Eukaryota</taxon>
        <taxon>Metazoa</taxon>
        <taxon>Ecdysozoa</taxon>
        <taxon>Arthropoda</taxon>
        <taxon>Hexapoda</taxon>
        <taxon>Insecta</taxon>
        <taxon>Pterygota</taxon>
        <taxon>Neoptera</taxon>
        <taxon>Endopterygota</taxon>
        <taxon>Diptera</taxon>
        <taxon>Nematocera</taxon>
        <taxon>Chironomoidea</taxon>
        <taxon>Chironomidae</taxon>
        <taxon>Chironominae</taxon>
        <taxon>Chironomus</taxon>
    </lineage>
</organism>
<dbReference type="SMART" id="SM00088">
    <property type="entry name" value="PINT"/>
    <property type="match status" value="1"/>
</dbReference>
<dbReference type="Proteomes" id="UP001153620">
    <property type="component" value="Chromosome 3"/>
</dbReference>
<dbReference type="Pfam" id="PF18098">
    <property type="entry name" value="RPN5_C"/>
    <property type="match status" value="1"/>
</dbReference>
<reference evidence="4" key="2">
    <citation type="submission" date="2022-10" db="EMBL/GenBank/DDBJ databases">
        <authorList>
            <consortium name="ENA_rothamsted_submissions"/>
            <consortium name="culmorum"/>
            <person name="King R."/>
        </authorList>
    </citation>
    <scope>NUCLEOTIDE SEQUENCE</scope>
</reference>
<reference evidence="4" key="1">
    <citation type="submission" date="2022-01" db="EMBL/GenBank/DDBJ databases">
        <authorList>
            <person name="King R."/>
        </authorList>
    </citation>
    <scope>NUCLEOTIDE SEQUENCE</scope>
</reference>
<dbReference type="EMBL" id="OU895879">
    <property type="protein sequence ID" value="CAH1729520.1"/>
    <property type="molecule type" value="Genomic_DNA"/>
</dbReference>
<dbReference type="Pfam" id="PF01399">
    <property type="entry name" value="PCI"/>
    <property type="match status" value="1"/>
</dbReference>
<sequence>MEVDTVDEKIEEVSLDLIQSIKTKTFNEALEELFQLEKKYRTVGDAISIGRILVAIVEIHFESSKYQELNEIIITFALKKHLQSEQAIGTMIRKCCEFVDAIENNSIKMKLLETLKHVTDGKLYAEIERAKICKEFAVMKRNNESDVEGAIKILEDLRLDTLTSLERKERIEIILQLMELLIESKEFVKCLIVAKKINKQILDTTLEYQALKIRFYRLMITIDKYENYLNTSRHYQFIINTKVMQSEEQKEERKKLLSYSIAYCILAPFDHEKLTMMHELSKHKFISEVPSFRELLKEYTTIELINWYTMKAQFKDDFLALEIFDVNTQEGLKCWKDLRTSTIEHNIKVFATYYQRAYLSHISDFLDINVDETEKHLCNLIVNKSIKAKIDRLTGIITFKNNHITSEKPTNCQQENVLQDWLHQLSTLMKLIDNTSHLINKEESEL</sequence>
<dbReference type="FunFam" id="1.10.10.10:FF:000070">
    <property type="entry name" value="26S proteasome non-ATPase regulatory subunit 12"/>
    <property type="match status" value="1"/>
</dbReference>
<dbReference type="PANTHER" id="PTHR10855:SF1">
    <property type="entry name" value="26S PROTEASOME NON-ATPASE REGULATORY SUBUNIT 12"/>
    <property type="match status" value="1"/>
</dbReference>